<dbReference type="Proteomes" id="UP000499080">
    <property type="component" value="Unassembled WGS sequence"/>
</dbReference>
<gene>
    <name evidence="2" type="ORF">AVEN_133681_1</name>
</gene>
<evidence type="ECO:0000313" key="2">
    <source>
        <dbReference type="EMBL" id="GBL88009.1"/>
    </source>
</evidence>
<keyword evidence="3" id="KW-1185">Reference proteome</keyword>
<name>A0A4Y2B9C7_ARAVE</name>
<dbReference type="AlphaFoldDB" id="A0A4Y2B9C7"/>
<evidence type="ECO:0000256" key="1">
    <source>
        <dbReference type="SAM" id="MobiDB-lite"/>
    </source>
</evidence>
<accession>A0A4Y2B9C7</accession>
<feature type="region of interest" description="Disordered" evidence="1">
    <location>
        <begin position="21"/>
        <end position="64"/>
    </location>
</feature>
<evidence type="ECO:0000313" key="3">
    <source>
        <dbReference type="Proteomes" id="UP000499080"/>
    </source>
</evidence>
<protein>
    <submittedName>
        <fullName evidence="2">Uncharacterized protein</fullName>
    </submittedName>
</protein>
<organism evidence="2 3">
    <name type="scientific">Araneus ventricosus</name>
    <name type="common">Orbweaver spider</name>
    <name type="synonym">Epeira ventricosa</name>
    <dbReference type="NCBI Taxonomy" id="182803"/>
    <lineage>
        <taxon>Eukaryota</taxon>
        <taxon>Metazoa</taxon>
        <taxon>Ecdysozoa</taxon>
        <taxon>Arthropoda</taxon>
        <taxon>Chelicerata</taxon>
        <taxon>Arachnida</taxon>
        <taxon>Araneae</taxon>
        <taxon>Araneomorphae</taxon>
        <taxon>Entelegynae</taxon>
        <taxon>Araneoidea</taxon>
        <taxon>Araneidae</taxon>
        <taxon>Araneus</taxon>
    </lineage>
</organism>
<proteinExistence type="predicted"/>
<reference evidence="2 3" key="1">
    <citation type="journal article" date="2019" name="Sci. Rep.">
        <title>Orb-weaving spider Araneus ventricosus genome elucidates the spidroin gene catalogue.</title>
        <authorList>
            <person name="Kono N."/>
            <person name="Nakamura H."/>
            <person name="Ohtoshi R."/>
            <person name="Moran D.A.P."/>
            <person name="Shinohara A."/>
            <person name="Yoshida Y."/>
            <person name="Fujiwara M."/>
            <person name="Mori M."/>
            <person name="Tomita M."/>
            <person name="Arakawa K."/>
        </authorList>
    </citation>
    <scope>NUCLEOTIDE SEQUENCE [LARGE SCALE GENOMIC DNA]</scope>
</reference>
<comment type="caution">
    <text evidence="2">The sequence shown here is derived from an EMBL/GenBank/DDBJ whole genome shotgun (WGS) entry which is preliminary data.</text>
</comment>
<dbReference type="EMBL" id="BGPR01000057">
    <property type="protein sequence ID" value="GBL88009.1"/>
    <property type="molecule type" value="Genomic_DNA"/>
</dbReference>
<sequence length="98" mass="11024">MRESFGEVTPAGFRELCKSTQETIPTSEIHEEASDVVKTVSQDQNPMPSPPPEIANASAQMPQRQSLHSEQKIFLEAGFSISELTEETKWINMSRYPK</sequence>